<evidence type="ECO:0000259" key="1">
    <source>
        <dbReference type="PROSITE" id="PS50106"/>
    </source>
</evidence>
<sequence>MLCNSDFRTVQYDKVCGHYVFELHGDTLQLKYSRFGDHVHKLKWFEDLVLEDLGPQAVTWEDEQTFTFFTQYFIGQIPVTFEEADAAPLGMKFRGHDLGVSQITDGRPAASNDLKLGDLLRTVNTIDVSKMRIWGLC</sequence>
<dbReference type="InterPro" id="IPR036034">
    <property type="entry name" value="PDZ_sf"/>
</dbReference>
<reference evidence="2" key="1">
    <citation type="submission" date="2021-02" db="EMBL/GenBank/DDBJ databases">
        <authorList>
            <person name="Dougan E. K."/>
            <person name="Rhodes N."/>
            <person name="Thang M."/>
            <person name="Chan C."/>
        </authorList>
    </citation>
    <scope>NUCLEOTIDE SEQUENCE</scope>
</reference>
<comment type="caution">
    <text evidence="2">The sequence shown here is derived from an EMBL/GenBank/DDBJ whole genome shotgun (WGS) entry which is preliminary data.</text>
</comment>
<gene>
    <name evidence="2" type="ORF">PGLA1383_LOCUS32867</name>
</gene>
<name>A0A813FWZ4_POLGL</name>
<dbReference type="SUPFAM" id="SSF50156">
    <property type="entry name" value="PDZ domain-like"/>
    <property type="match status" value="1"/>
</dbReference>
<dbReference type="Proteomes" id="UP000654075">
    <property type="component" value="Unassembled WGS sequence"/>
</dbReference>
<evidence type="ECO:0000313" key="3">
    <source>
        <dbReference type="Proteomes" id="UP000654075"/>
    </source>
</evidence>
<dbReference type="AlphaFoldDB" id="A0A813FWZ4"/>
<dbReference type="InterPro" id="IPR001478">
    <property type="entry name" value="PDZ"/>
</dbReference>
<protein>
    <recommendedName>
        <fullName evidence="1">PDZ domain-containing protein</fullName>
    </recommendedName>
</protein>
<dbReference type="EMBL" id="CAJNNV010025572">
    <property type="protein sequence ID" value="CAE8615152.1"/>
    <property type="molecule type" value="Genomic_DNA"/>
</dbReference>
<keyword evidence="3" id="KW-1185">Reference proteome</keyword>
<dbReference type="PROSITE" id="PS50106">
    <property type="entry name" value="PDZ"/>
    <property type="match status" value="1"/>
</dbReference>
<accession>A0A813FWZ4</accession>
<organism evidence="2 3">
    <name type="scientific">Polarella glacialis</name>
    <name type="common">Dinoflagellate</name>
    <dbReference type="NCBI Taxonomy" id="89957"/>
    <lineage>
        <taxon>Eukaryota</taxon>
        <taxon>Sar</taxon>
        <taxon>Alveolata</taxon>
        <taxon>Dinophyceae</taxon>
        <taxon>Suessiales</taxon>
        <taxon>Suessiaceae</taxon>
        <taxon>Polarella</taxon>
    </lineage>
</organism>
<feature type="domain" description="PDZ" evidence="1">
    <location>
        <begin position="78"/>
        <end position="137"/>
    </location>
</feature>
<proteinExistence type="predicted"/>
<evidence type="ECO:0000313" key="2">
    <source>
        <dbReference type="EMBL" id="CAE8615152.1"/>
    </source>
</evidence>